<dbReference type="Proteomes" id="UP001060018">
    <property type="component" value="Chromosome"/>
</dbReference>
<dbReference type="PANTHER" id="PTHR34822">
    <property type="entry name" value="GRPB DOMAIN PROTEIN (AFU_ORTHOLOGUE AFUA_1G01530)"/>
    <property type="match status" value="1"/>
</dbReference>
<dbReference type="RefSeq" id="WP_060701717.1">
    <property type="nucleotide sequence ID" value="NZ_CP012750.1"/>
</dbReference>
<dbReference type="PANTHER" id="PTHR34822:SF1">
    <property type="entry name" value="GRPB FAMILY PROTEIN"/>
    <property type="match status" value="1"/>
</dbReference>
<reference evidence="1" key="1">
    <citation type="journal article" date="2022" name="Pest Manag. Sci.">
        <title>Glutamicibacter halophytocola-mediated host fitness of potato tuber moth on Solanaceae crops.</title>
        <authorList>
            <person name="Wang W."/>
            <person name="Xiao G."/>
            <person name="Du G."/>
            <person name="Chang L."/>
            <person name="Yang Y."/>
            <person name="Ye J."/>
            <person name="Chen B."/>
        </authorList>
    </citation>
    <scope>NUCLEOTIDE SEQUENCE</scope>
    <source>
        <strain evidence="1">S2</strain>
    </source>
</reference>
<evidence type="ECO:0000313" key="1">
    <source>
        <dbReference type="EMBL" id="UUX57477.1"/>
    </source>
</evidence>
<dbReference type="InterPro" id="IPR007344">
    <property type="entry name" value="GrpB/CoaE"/>
</dbReference>
<name>A0AA95BQG8_9MICC</name>
<dbReference type="KEGG" id="gar:AOZ07_09115"/>
<dbReference type="EMBL" id="CP102487">
    <property type="protein sequence ID" value="UUX57477.1"/>
    <property type="molecule type" value="Genomic_DNA"/>
</dbReference>
<gene>
    <name evidence="1" type="ORF">NUH22_09015</name>
</gene>
<dbReference type="Pfam" id="PF04229">
    <property type="entry name" value="GrpB"/>
    <property type="match status" value="1"/>
</dbReference>
<dbReference type="SUPFAM" id="SSF81301">
    <property type="entry name" value="Nucleotidyltransferase"/>
    <property type="match status" value="1"/>
</dbReference>
<organism evidence="1 2">
    <name type="scientific">Glutamicibacter halophytocola</name>
    <dbReference type="NCBI Taxonomy" id="1933880"/>
    <lineage>
        <taxon>Bacteria</taxon>
        <taxon>Bacillati</taxon>
        <taxon>Actinomycetota</taxon>
        <taxon>Actinomycetes</taxon>
        <taxon>Micrococcales</taxon>
        <taxon>Micrococcaceae</taxon>
        <taxon>Glutamicibacter</taxon>
    </lineage>
</organism>
<dbReference type="InterPro" id="IPR043519">
    <property type="entry name" value="NT_sf"/>
</dbReference>
<evidence type="ECO:0000313" key="2">
    <source>
        <dbReference type="Proteomes" id="UP001060018"/>
    </source>
</evidence>
<sequence>MNTERRETASRIRAGKPLQLNPKLVDALTGKELGLHRGEVRLANHSPQWEQAFTQLQQILHGDMPAGVKAIEHIGSTAVPGLKAKPILDIIIGTVPEANSEELHCWLLEHGFIYRGEAGNLRPDTMYGFEIQTNIRLINVHLIAYGQTEWSYYLNFRNHLRANPEDRAAYQQLKERLAARQLQDRRGYLDGKAKFIIQRRKA</sequence>
<protein>
    <submittedName>
        <fullName evidence="1">GrpB family protein</fullName>
    </submittedName>
</protein>
<accession>A0AA95BQG8</accession>
<proteinExistence type="predicted"/>
<dbReference type="Gene3D" id="3.30.460.10">
    <property type="entry name" value="Beta Polymerase, domain 2"/>
    <property type="match status" value="1"/>
</dbReference>
<dbReference type="AlphaFoldDB" id="A0AA95BQG8"/>